<feature type="disulfide bond" evidence="6">
    <location>
        <begin position="222"/>
        <end position="232"/>
    </location>
</feature>
<dbReference type="InterPro" id="IPR055355">
    <property type="entry name" value="ZP-C"/>
</dbReference>
<reference evidence="12" key="1">
    <citation type="submission" date="2025-08" db="UniProtKB">
        <authorList>
            <consortium name="RefSeq"/>
        </authorList>
    </citation>
    <scope>IDENTIFICATION</scope>
    <source>
        <tissue evidence="12">Sperm</tissue>
    </source>
</reference>
<dbReference type="Gene3D" id="2.60.40.4100">
    <property type="entry name" value="Zona pellucida, ZP-C domain"/>
    <property type="match status" value="1"/>
</dbReference>
<feature type="transmembrane region" description="Helical" evidence="7">
    <location>
        <begin position="533"/>
        <end position="558"/>
    </location>
</feature>
<dbReference type="Gene3D" id="2.10.25.10">
    <property type="entry name" value="Laminin"/>
    <property type="match status" value="1"/>
</dbReference>
<evidence type="ECO:0000256" key="3">
    <source>
        <dbReference type="ARBA" id="ARBA00023157"/>
    </source>
</evidence>
<dbReference type="Pfam" id="PF00530">
    <property type="entry name" value="SRCR"/>
    <property type="match status" value="1"/>
</dbReference>
<keyword evidence="3 6" id="KW-1015">Disulfide bond</keyword>
<dbReference type="GO" id="GO:0016020">
    <property type="term" value="C:membrane"/>
    <property type="evidence" value="ECO:0007669"/>
    <property type="project" value="InterPro"/>
</dbReference>
<dbReference type="PANTHER" id="PTHR14002:SF43">
    <property type="entry name" value="DELTA-LIKE PROTEIN"/>
    <property type="match status" value="1"/>
</dbReference>
<dbReference type="AlphaFoldDB" id="A0AAJ7TA33"/>
<dbReference type="PROSITE" id="PS51034">
    <property type="entry name" value="ZP_2"/>
    <property type="match status" value="1"/>
</dbReference>
<dbReference type="PRINTS" id="PR00023">
    <property type="entry name" value="ZPELLUCIDA"/>
</dbReference>
<dbReference type="Gene3D" id="2.60.40.3210">
    <property type="entry name" value="Zona pellucida, ZP-N domain"/>
    <property type="match status" value="1"/>
</dbReference>
<feature type="disulfide bond" evidence="5">
    <location>
        <begin position="88"/>
        <end position="105"/>
    </location>
</feature>
<dbReference type="PROSITE" id="PS50287">
    <property type="entry name" value="SRCR_2"/>
    <property type="match status" value="1"/>
</dbReference>
<comment type="caution">
    <text evidence="5">Lacks conserved residue(s) required for the propagation of feature annotation.</text>
</comment>
<dbReference type="InterPro" id="IPR001190">
    <property type="entry name" value="SRCR"/>
</dbReference>
<keyword evidence="2" id="KW-0677">Repeat</keyword>
<dbReference type="Pfam" id="PF23344">
    <property type="entry name" value="ZP-N"/>
    <property type="match status" value="1"/>
</dbReference>
<keyword evidence="1" id="KW-0732">Signal</keyword>
<protein>
    <submittedName>
        <fullName evidence="12">Deleted in malignant brain tumors 1 protein-like isoform X1</fullName>
    </submittedName>
</protein>
<dbReference type="KEGG" id="pmrn:116944549"/>
<evidence type="ECO:0000256" key="6">
    <source>
        <dbReference type="PROSITE-ProRule" id="PRU00196"/>
    </source>
</evidence>
<dbReference type="SUPFAM" id="SSF56487">
    <property type="entry name" value="SRCR-like"/>
    <property type="match status" value="1"/>
</dbReference>
<dbReference type="PROSITE" id="PS00022">
    <property type="entry name" value="EGF_1"/>
    <property type="match status" value="1"/>
</dbReference>
<dbReference type="Proteomes" id="UP001318040">
    <property type="component" value="Chromosome 21"/>
</dbReference>
<evidence type="ECO:0000313" key="11">
    <source>
        <dbReference type="Proteomes" id="UP001318040"/>
    </source>
</evidence>
<name>A0AAJ7TA33_PETMA</name>
<dbReference type="PANTHER" id="PTHR14002">
    <property type="entry name" value="ENDOGLIN/TGF-BETA RECEPTOR TYPE III"/>
    <property type="match status" value="1"/>
</dbReference>
<evidence type="ECO:0000313" key="12">
    <source>
        <dbReference type="RefSeq" id="XP_032814123.1"/>
    </source>
</evidence>
<feature type="domain" description="ZP" evidence="10">
    <location>
        <begin position="260"/>
        <end position="497"/>
    </location>
</feature>
<dbReference type="CDD" id="cd00054">
    <property type="entry name" value="EGF_CA"/>
    <property type="match status" value="1"/>
</dbReference>
<feature type="domain" description="EGF-like" evidence="8">
    <location>
        <begin position="79"/>
        <end position="117"/>
    </location>
</feature>
<dbReference type="Pfam" id="PF00100">
    <property type="entry name" value="Zona_pellucida"/>
    <property type="match status" value="1"/>
</dbReference>
<dbReference type="InterPro" id="IPR048290">
    <property type="entry name" value="ZP_chr"/>
</dbReference>
<keyword evidence="7" id="KW-0812">Transmembrane</keyword>
<dbReference type="Pfam" id="PF00008">
    <property type="entry name" value="EGF"/>
    <property type="match status" value="1"/>
</dbReference>
<evidence type="ECO:0000256" key="5">
    <source>
        <dbReference type="PROSITE-ProRule" id="PRU00076"/>
    </source>
</evidence>
<evidence type="ECO:0000259" key="8">
    <source>
        <dbReference type="PROSITE" id="PS50026"/>
    </source>
</evidence>
<dbReference type="SMART" id="SM00202">
    <property type="entry name" value="SR"/>
    <property type="match status" value="1"/>
</dbReference>
<dbReference type="GeneID" id="116944549"/>
<dbReference type="SUPFAM" id="SSF57196">
    <property type="entry name" value="EGF/Laminin"/>
    <property type="match status" value="1"/>
</dbReference>
<dbReference type="Gene3D" id="3.10.250.10">
    <property type="entry name" value="SRCR-like domain"/>
    <property type="match status" value="1"/>
</dbReference>
<gene>
    <name evidence="12" type="primary">LOC116944549</name>
</gene>
<dbReference type="InterPro" id="IPR036772">
    <property type="entry name" value="SRCR-like_dom_sf"/>
</dbReference>
<keyword evidence="4" id="KW-0325">Glycoprotein</keyword>
<feature type="disulfide bond" evidence="6">
    <location>
        <begin position="191"/>
        <end position="252"/>
    </location>
</feature>
<keyword evidence="7" id="KW-1133">Transmembrane helix</keyword>
<dbReference type="FunFam" id="3.10.250.10:FF:000003">
    <property type="entry name" value="Deleted in malignant brain tumors 1"/>
    <property type="match status" value="1"/>
</dbReference>
<feature type="disulfide bond" evidence="6">
    <location>
        <begin position="178"/>
        <end position="242"/>
    </location>
</feature>
<keyword evidence="5" id="KW-0245">EGF-like domain</keyword>
<evidence type="ECO:0000256" key="7">
    <source>
        <dbReference type="SAM" id="Phobius"/>
    </source>
</evidence>
<evidence type="ECO:0000256" key="2">
    <source>
        <dbReference type="ARBA" id="ARBA00022737"/>
    </source>
</evidence>
<dbReference type="PROSITE" id="PS00420">
    <property type="entry name" value="SRCR_1"/>
    <property type="match status" value="1"/>
</dbReference>
<evidence type="ECO:0000259" key="10">
    <source>
        <dbReference type="PROSITE" id="PS51034"/>
    </source>
</evidence>
<dbReference type="InterPro" id="IPR000742">
    <property type="entry name" value="EGF"/>
</dbReference>
<accession>A0AAJ7TA33</accession>
<evidence type="ECO:0000256" key="1">
    <source>
        <dbReference type="ARBA" id="ARBA00022729"/>
    </source>
</evidence>
<dbReference type="SMART" id="SM00181">
    <property type="entry name" value="EGF"/>
    <property type="match status" value="1"/>
</dbReference>
<dbReference type="SMART" id="SM00241">
    <property type="entry name" value="ZP"/>
    <property type="match status" value="1"/>
</dbReference>
<dbReference type="RefSeq" id="XP_032814123.1">
    <property type="nucleotide sequence ID" value="XM_032958232.1"/>
</dbReference>
<proteinExistence type="predicted"/>
<dbReference type="InterPro" id="IPR001507">
    <property type="entry name" value="ZP_dom"/>
</dbReference>
<dbReference type="InterPro" id="IPR055356">
    <property type="entry name" value="ZP-N"/>
</dbReference>
<feature type="domain" description="SRCR" evidence="9">
    <location>
        <begin position="153"/>
        <end position="253"/>
    </location>
</feature>
<keyword evidence="11" id="KW-1185">Reference proteome</keyword>
<organism evidence="11 12">
    <name type="scientific">Petromyzon marinus</name>
    <name type="common">Sea lamprey</name>
    <dbReference type="NCBI Taxonomy" id="7757"/>
    <lineage>
        <taxon>Eukaryota</taxon>
        <taxon>Metazoa</taxon>
        <taxon>Chordata</taxon>
        <taxon>Craniata</taxon>
        <taxon>Vertebrata</taxon>
        <taxon>Cyclostomata</taxon>
        <taxon>Hyperoartia</taxon>
        <taxon>Petromyzontiformes</taxon>
        <taxon>Petromyzontidae</taxon>
        <taxon>Petromyzon</taxon>
    </lineage>
</organism>
<evidence type="ECO:0000256" key="4">
    <source>
        <dbReference type="ARBA" id="ARBA00023180"/>
    </source>
</evidence>
<dbReference type="PRINTS" id="PR00258">
    <property type="entry name" value="SPERACTRCPTR"/>
</dbReference>
<dbReference type="InterPro" id="IPR042235">
    <property type="entry name" value="ZP-C_dom"/>
</dbReference>
<sequence>MRPTPSRHSPLGETRLCSKHLSVVRTMMMLYDTSCVVRWLLASLLMFHAVADTSLTTAASTPSPPTLTPSPPTTNLIIYDYWCDLVGCQNGGVCVNLPIDPFYQCICSPEWAGPTCEYPNSMPTTSPWIYTGRFDSMPTTSPWIYTGRFDAPIRLAGGGSSCQGRVEVFHRGTWGTVCDDIWNLQHAQVVCRQLGCGYAVAALSFAHFGPGNGPIWLDDVQCSGYEHQLSSCQHLPWGRHNCVHQEDASVICSEELEQFNCTSQHLELLISLSMLNSLHLSPYSIHLEDPSCRGYISGQYLVLHSDLHACGTRVEVQGNTIVYTNTVYGYVPGTKAKKLRIPLHCQIGSAGSVIASFAPRVHDRYSSGNFELSIQLYMDESFSQPVYSYPLEVDLGSRIYTEVLLVSFISNLQLFLETCKASPYIGANDSNSYFIIRNGCQEDPSYNNYYSGDNKRQHFSFQSVEFFAGSQVYLECSVRVCDSSNRYSRCHRGCVRSKRSVRDLSSQKKYAEHNVGLSQGPLRFHKMRQASGVLSSLAGMVYALAAALAVAAVCVAAVKVYRHRAAGPQYHHVVTNDEFAT</sequence>
<feature type="disulfide bond" evidence="5">
    <location>
        <begin position="107"/>
        <end position="116"/>
    </location>
</feature>
<dbReference type="PROSITE" id="PS50026">
    <property type="entry name" value="EGF_3"/>
    <property type="match status" value="1"/>
</dbReference>
<evidence type="ECO:0000259" key="9">
    <source>
        <dbReference type="PROSITE" id="PS50287"/>
    </source>
</evidence>
<keyword evidence="7" id="KW-0472">Membrane</keyword>